<feature type="signal peptide" evidence="1">
    <location>
        <begin position="1"/>
        <end position="35"/>
    </location>
</feature>
<keyword evidence="3" id="KW-1185">Reference proteome</keyword>
<evidence type="ECO:0000313" key="3">
    <source>
        <dbReference type="Proteomes" id="UP001067235"/>
    </source>
</evidence>
<protein>
    <submittedName>
        <fullName evidence="2">Alpha/beta hydrolase family protein</fullName>
    </submittedName>
</protein>
<name>A0ABT4MXX8_GORRU</name>
<organism evidence="2 3">
    <name type="scientific">Gordonia rubripertincta</name>
    <name type="common">Rhodococcus corallinus</name>
    <dbReference type="NCBI Taxonomy" id="36822"/>
    <lineage>
        <taxon>Bacteria</taxon>
        <taxon>Bacillati</taxon>
        <taxon>Actinomycetota</taxon>
        <taxon>Actinomycetes</taxon>
        <taxon>Mycobacteriales</taxon>
        <taxon>Gordoniaceae</taxon>
        <taxon>Gordonia</taxon>
    </lineage>
</organism>
<dbReference type="SUPFAM" id="SSF53474">
    <property type="entry name" value="alpha/beta-Hydrolases"/>
    <property type="match status" value="1"/>
</dbReference>
<dbReference type="EMBL" id="JAPWIE010000005">
    <property type="protein sequence ID" value="MCZ4551870.1"/>
    <property type="molecule type" value="Genomic_DNA"/>
</dbReference>
<keyword evidence="1" id="KW-0732">Signal</keyword>
<dbReference type="Gene3D" id="3.40.50.1820">
    <property type="entry name" value="alpha/beta hydrolase"/>
    <property type="match status" value="1"/>
</dbReference>
<dbReference type="GO" id="GO:0016787">
    <property type="term" value="F:hydrolase activity"/>
    <property type="evidence" value="ECO:0007669"/>
    <property type="project" value="UniProtKB-KW"/>
</dbReference>
<reference evidence="2" key="1">
    <citation type="submission" date="2022-12" db="EMBL/GenBank/DDBJ databases">
        <authorList>
            <person name="Krivoruchko A.V."/>
            <person name="Elkin A."/>
        </authorList>
    </citation>
    <scope>NUCLEOTIDE SEQUENCE</scope>
    <source>
        <strain evidence="2">IEGM 1388</strain>
    </source>
</reference>
<evidence type="ECO:0000313" key="2">
    <source>
        <dbReference type="EMBL" id="MCZ4551870.1"/>
    </source>
</evidence>
<dbReference type="Proteomes" id="UP001067235">
    <property type="component" value="Unassembled WGS sequence"/>
</dbReference>
<dbReference type="RefSeq" id="WP_301572758.1">
    <property type="nucleotide sequence ID" value="NZ_JAPWIE010000005.1"/>
</dbReference>
<dbReference type="Pfam" id="PF00756">
    <property type="entry name" value="Esterase"/>
    <property type="match status" value="1"/>
</dbReference>
<gene>
    <name evidence="2" type="ORF">O4213_17905</name>
</gene>
<dbReference type="PANTHER" id="PTHR48098:SF1">
    <property type="entry name" value="DIACYLGLYCEROL ACYLTRANSFERASE_MYCOLYLTRANSFERASE AG85A"/>
    <property type="match status" value="1"/>
</dbReference>
<keyword evidence="2" id="KW-0378">Hydrolase</keyword>
<feature type="chain" id="PRO_5047333748" evidence="1">
    <location>
        <begin position="36"/>
        <end position="345"/>
    </location>
</feature>
<dbReference type="InterPro" id="IPR050583">
    <property type="entry name" value="Mycobacterial_A85_antigen"/>
</dbReference>
<proteinExistence type="predicted"/>
<evidence type="ECO:0000256" key="1">
    <source>
        <dbReference type="SAM" id="SignalP"/>
    </source>
</evidence>
<comment type="caution">
    <text evidence="2">The sequence shown here is derived from an EMBL/GenBank/DDBJ whole genome shotgun (WGS) entry which is preliminary data.</text>
</comment>
<dbReference type="InterPro" id="IPR029058">
    <property type="entry name" value="AB_hydrolase_fold"/>
</dbReference>
<dbReference type="PANTHER" id="PTHR48098">
    <property type="entry name" value="ENTEROCHELIN ESTERASE-RELATED"/>
    <property type="match status" value="1"/>
</dbReference>
<accession>A0ABT4MXX8</accession>
<dbReference type="InterPro" id="IPR000801">
    <property type="entry name" value="Esterase-like"/>
</dbReference>
<sequence>MPAAKSPRFVRVAVASALTAVVTASSLLVATPASADELPQVGITSPGGSSLVSVNQTGPQQLELQVFSASMNKNIPISVLLPKDRSVPRPTLYLLNGAGGGEDAANWQAKTDIVGFFKNKNVNVITPNSGAFSYYTDWQADDPELGRNKWSTFLGKELPPIIDEALDTNGRNSIAGISSSATSVLNLAIEHQGLYQSVGSYSGCASTASQLGETYIRITVEGRGGGDATNMWGPYGGPGWIANDAIINAPKLRGQTLYISNATGLPGQYDSLAYTKDPASLADQIILGGGIEAATGVCTALLVDRLNRLNIPATYDFPPAGTHSWHYWEDQLHKSWPTLAKPLGL</sequence>